<sequence>MIRFEAVSKIFATNKKQTPAVSHVSLSIAQGEIYGIIGFSGAGKSTLLRLVNLLETPSSGKIIVGGQDITALKPRELRRLRRRIGMIFQTFNLFNARTVFGNIAYPLKLAGTPKAQIKTRVGELLRFVGLEDKADHYPEQLSGGQKQRVGIARALATSPDILICDEATSALDPETTGDILKLLKRVNEAYGITILLITHEMHVIRSICDRVAVMENGKVIEEGSVYEIFASPKHPTTANFIRSVQNDQLSPKLLETLKSKHQGKLFRLVFKGGTTSEPVLSRAARLHNVDFNIIYGSIQELKGQLFGSLIVEFQPADEPSSVDRLVAQLAQTVEVREVIDHES</sequence>
<keyword evidence="5" id="KW-1278">Translocase</keyword>
<organism evidence="9 10">
    <name type="scientific">Paenibacillus aurantiacus</name>
    <dbReference type="NCBI Taxonomy" id="1936118"/>
    <lineage>
        <taxon>Bacteria</taxon>
        <taxon>Bacillati</taxon>
        <taxon>Bacillota</taxon>
        <taxon>Bacilli</taxon>
        <taxon>Bacillales</taxon>
        <taxon>Paenibacillaceae</taxon>
        <taxon>Paenibacillus</taxon>
    </lineage>
</organism>
<dbReference type="Proteomes" id="UP001589747">
    <property type="component" value="Unassembled WGS sequence"/>
</dbReference>
<comment type="caution">
    <text evidence="9">The sequence shown here is derived from an EMBL/GenBank/DDBJ whole genome shotgun (WGS) entry which is preliminary data.</text>
</comment>
<dbReference type="PANTHER" id="PTHR43166">
    <property type="entry name" value="AMINO ACID IMPORT ATP-BINDING PROTEIN"/>
    <property type="match status" value="1"/>
</dbReference>
<dbReference type="PANTHER" id="PTHR43166:SF30">
    <property type="entry name" value="METHIONINE IMPORT ATP-BINDING PROTEIN METN"/>
    <property type="match status" value="1"/>
</dbReference>
<reference evidence="9 10" key="1">
    <citation type="submission" date="2024-09" db="EMBL/GenBank/DDBJ databases">
        <authorList>
            <person name="Sun Q."/>
            <person name="Mori K."/>
        </authorList>
    </citation>
    <scope>NUCLEOTIDE SEQUENCE [LARGE SCALE GENOMIC DNA]</scope>
    <source>
        <strain evidence="9 10">TISTR 2452</strain>
    </source>
</reference>
<dbReference type="SMART" id="SM00930">
    <property type="entry name" value="NIL"/>
    <property type="match status" value="1"/>
</dbReference>
<dbReference type="InterPro" id="IPR027417">
    <property type="entry name" value="P-loop_NTPase"/>
</dbReference>
<dbReference type="InterPro" id="IPR003439">
    <property type="entry name" value="ABC_transporter-like_ATP-bd"/>
</dbReference>
<keyword evidence="10" id="KW-1185">Reference proteome</keyword>
<keyword evidence="6" id="KW-0029">Amino-acid transport</keyword>
<dbReference type="GO" id="GO:0005524">
    <property type="term" value="F:ATP binding"/>
    <property type="evidence" value="ECO:0007669"/>
    <property type="project" value="UniProtKB-KW"/>
</dbReference>
<evidence type="ECO:0000256" key="1">
    <source>
        <dbReference type="ARBA" id="ARBA00022448"/>
    </source>
</evidence>
<keyword evidence="7" id="KW-0472">Membrane</keyword>
<dbReference type="Gene3D" id="3.40.50.300">
    <property type="entry name" value="P-loop containing nucleotide triphosphate hydrolases"/>
    <property type="match status" value="1"/>
</dbReference>
<dbReference type="SUPFAM" id="SSF55021">
    <property type="entry name" value="ACT-like"/>
    <property type="match status" value="1"/>
</dbReference>
<dbReference type="SMART" id="SM00382">
    <property type="entry name" value="AAA"/>
    <property type="match status" value="1"/>
</dbReference>
<evidence type="ECO:0000256" key="3">
    <source>
        <dbReference type="ARBA" id="ARBA00022741"/>
    </source>
</evidence>
<evidence type="ECO:0000313" key="9">
    <source>
        <dbReference type="EMBL" id="MFB9328079.1"/>
    </source>
</evidence>
<dbReference type="CDD" id="cd03258">
    <property type="entry name" value="ABC_MetN_methionine_transporter"/>
    <property type="match status" value="1"/>
</dbReference>
<evidence type="ECO:0000256" key="5">
    <source>
        <dbReference type="ARBA" id="ARBA00022967"/>
    </source>
</evidence>
<proteinExistence type="predicted"/>
<accession>A0ABV5KS88</accession>
<keyword evidence="4 9" id="KW-0067">ATP-binding</keyword>
<dbReference type="PROSITE" id="PS50893">
    <property type="entry name" value="ABC_TRANSPORTER_2"/>
    <property type="match status" value="1"/>
</dbReference>
<dbReference type="InterPro" id="IPR017871">
    <property type="entry name" value="ABC_transporter-like_CS"/>
</dbReference>
<evidence type="ECO:0000256" key="2">
    <source>
        <dbReference type="ARBA" id="ARBA00022475"/>
    </source>
</evidence>
<dbReference type="PROSITE" id="PS00211">
    <property type="entry name" value="ABC_TRANSPORTER_1"/>
    <property type="match status" value="1"/>
</dbReference>
<gene>
    <name evidence="9" type="ORF">ACFFSY_19300</name>
</gene>
<dbReference type="SUPFAM" id="SSF52540">
    <property type="entry name" value="P-loop containing nucleoside triphosphate hydrolases"/>
    <property type="match status" value="1"/>
</dbReference>
<dbReference type="Pfam" id="PF09383">
    <property type="entry name" value="NIL"/>
    <property type="match status" value="1"/>
</dbReference>
<name>A0ABV5KS88_9BACL</name>
<dbReference type="EMBL" id="JBHMDO010000033">
    <property type="protein sequence ID" value="MFB9328079.1"/>
    <property type="molecule type" value="Genomic_DNA"/>
</dbReference>
<dbReference type="Gene3D" id="3.30.70.260">
    <property type="match status" value="1"/>
</dbReference>
<keyword evidence="2" id="KW-1003">Cell membrane</keyword>
<evidence type="ECO:0000256" key="6">
    <source>
        <dbReference type="ARBA" id="ARBA00022970"/>
    </source>
</evidence>
<dbReference type="InterPro" id="IPR050086">
    <property type="entry name" value="MetN_ABC_transporter-like"/>
</dbReference>
<feature type="domain" description="ABC transporter" evidence="8">
    <location>
        <begin position="2"/>
        <end position="241"/>
    </location>
</feature>
<dbReference type="InterPro" id="IPR041701">
    <property type="entry name" value="MetN_ABC"/>
</dbReference>
<dbReference type="Pfam" id="PF00005">
    <property type="entry name" value="ABC_tran"/>
    <property type="match status" value="1"/>
</dbReference>
<dbReference type="InterPro" id="IPR003593">
    <property type="entry name" value="AAA+_ATPase"/>
</dbReference>
<evidence type="ECO:0000313" key="10">
    <source>
        <dbReference type="Proteomes" id="UP001589747"/>
    </source>
</evidence>
<dbReference type="InterPro" id="IPR045865">
    <property type="entry name" value="ACT-like_dom_sf"/>
</dbReference>
<dbReference type="RefSeq" id="WP_377497036.1">
    <property type="nucleotide sequence ID" value="NZ_JBHMDO010000033.1"/>
</dbReference>
<evidence type="ECO:0000256" key="7">
    <source>
        <dbReference type="ARBA" id="ARBA00023136"/>
    </source>
</evidence>
<evidence type="ECO:0000256" key="4">
    <source>
        <dbReference type="ARBA" id="ARBA00022840"/>
    </source>
</evidence>
<keyword evidence="1" id="KW-0813">Transport</keyword>
<dbReference type="InterPro" id="IPR018449">
    <property type="entry name" value="NIL_domain"/>
</dbReference>
<keyword evidence="3" id="KW-0547">Nucleotide-binding</keyword>
<evidence type="ECO:0000259" key="8">
    <source>
        <dbReference type="PROSITE" id="PS50893"/>
    </source>
</evidence>
<protein>
    <submittedName>
        <fullName evidence="9">Methionine ABC transporter ATP-binding protein</fullName>
    </submittedName>
</protein>